<gene>
    <name evidence="2" type="ORF">ND2E_3442</name>
</gene>
<dbReference type="OrthoDB" id="8779193at2"/>
<protein>
    <submittedName>
        <fullName evidence="2">Uncharacterized protein</fullName>
    </submittedName>
</protein>
<evidence type="ECO:0000313" key="3">
    <source>
        <dbReference type="Proteomes" id="UP000029843"/>
    </source>
</evidence>
<feature type="chain" id="PRO_5001948848" evidence="1">
    <location>
        <begin position="21"/>
        <end position="163"/>
    </location>
</feature>
<keyword evidence="1" id="KW-0732">Signal</keyword>
<proteinExistence type="predicted"/>
<accession>A0A099KM96</accession>
<dbReference type="Proteomes" id="UP000029843">
    <property type="component" value="Unassembled WGS sequence"/>
</dbReference>
<comment type="caution">
    <text evidence="2">The sequence shown here is derived from an EMBL/GenBank/DDBJ whole genome shotgun (WGS) entry which is preliminary data.</text>
</comment>
<evidence type="ECO:0000256" key="1">
    <source>
        <dbReference type="SAM" id="SignalP"/>
    </source>
</evidence>
<sequence length="163" mass="18754" precursor="true">MLKKIIGVLSALFISSSTIAKNEEPLLKLIPDNRVQMVAEGYSLDCVDFVKKSFNIELDYTNDSVLELEPILDNLSKYIRGKGMPDEDRIEYEKMFGFYIGETYRRNHSDVVWGDVYINEVKYWAIGREDNNQAIFWPVANVAKRIALGKEADIAVYYKALIE</sequence>
<feature type="signal peptide" evidence="1">
    <location>
        <begin position="1"/>
        <end position="20"/>
    </location>
</feature>
<dbReference type="EMBL" id="JQED01000030">
    <property type="protein sequence ID" value="KGJ91037.1"/>
    <property type="molecule type" value="Genomic_DNA"/>
</dbReference>
<reference evidence="2 3" key="1">
    <citation type="submission" date="2014-08" db="EMBL/GenBank/DDBJ databases">
        <title>Genomic and Phenotypic Diversity of Colwellia psychrerythraea strains from Disparate Marine Basins.</title>
        <authorList>
            <person name="Techtmann S.M."/>
            <person name="Stelling S.C."/>
            <person name="Utturkar S.M."/>
            <person name="Alshibli N."/>
            <person name="Harris A."/>
            <person name="Brown S.D."/>
            <person name="Hazen T.C."/>
        </authorList>
    </citation>
    <scope>NUCLEOTIDE SEQUENCE [LARGE SCALE GENOMIC DNA]</scope>
    <source>
        <strain evidence="2 3">ND2E</strain>
    </source>
</reference>
<evidence type="ECO:0000313" key="2">
    <source>
        <dbReference type="EMBL" id="KGJ91037.1"/>
    </source>
</evidence>
<dbReference type="RefSeq" id="WP_033094203.1">
    <property type="nucleotide sequence ID" value="NZ_JQED01000030.1"/>
</dbReference>
<organism evidence="2 3">
    <name type="scientific">Colwellia psychrerythraea</name>
    <name type="common">Vibrio psychroerythus</name>
    <dbReference type="NCBI Taxonomy" id="28229"/>
    <lineage>
        <taxon>Bacteria</taxon>
        <taxon>Pseudomonadati</taxon>
        <taxon>Pseudomonadota</taxon>
        <taxon>Gammaproteobacteria</taxon>
        <taxon>Alteromonadales</taxon>
        <taxon>Colwelliaceae</taxon>
        <taxon>Colwellia</taxon>
    </lineage>
</organism>
<dbReference type="AlphaFoldDB" id="A0A099KM96"/>
<name>A0A099KM96_COLPS</name>
<dbReference type="PATRIC" id="fig|28229.4.peg.2500"/>